<gene>
    <name evidence="1" type="ORF">GCM10007907_31620</name>
</gene>
<sequence length="66" mass="7848">MPNARLIQKPEQHKYALQAFMQANIQSPINRRQRNIYFYSLTQPAELRKTEMQDLQVENQLVTLCV</sequence>
<reference evidence="2" key="1">
    <citation type="journal article" date="2019" name="Int. J. Syst. Evol. Microbiol.">
        <title>The Global Catalogue of Microorganisms (GCM) 10K type strain sequencing project: providing services to taxonomists for standard genome sequencing and annotation.</title>
        <authorList>
            <consortium name="The Broad Institute Genomics Platform"/>
            <consortium name="The Broad Institute Genome Sequencing Center for Infectious Disease"/>
            <person name="Wu L."/>
            <person name="Ma J."/>
        </authorList>
    </citation>
    <scope>NUCLEOTIDE SEQUENCE [LARGE SCALE GENOMIC DNA]</scope>
    <source>
        <strain evidence="2">NBRC 110044</strain>
    </source>
</reference>
<keyword evidence="2" id="KW-1185">Reference proteome</keyword>
<accession>A0ABQ5YH85</accession>
<name>A0ABQ5YH85_9NEIS</name>
<dbReference type="EMBL" id="BSOG01000004">
    <property type="protein sequence ID" value="GLR14372.1"/>
    <property type="molecule type" value="Genomic_DNA"/>
</dbReference>
<dbReference type="RefSeq" id="WP_284197445.1">
    <property type="nucleotide sequence ID" value="NZ_BSOG01000004.1"/>
</dbReference>
<organism evidence="1 2">
    <name type="scientific">Chitinimonas prasina</name>
    <dbReference type="NCBI Taxonomy" id="1434937"/>
    <lineage>
        <taxon>Bacteria</taxon>
        <taxon>Pseudomonadati</taxon>
        <taxon>Pseudomonadota</taxon>
        <taxon>Betaproteobacteria</taxon>
        <taxon>Neisseriales</taxon>
        <taxon>Chitinibacteraceae</taxon>
        <taxon>Chitinimonas</taxon>
    </lineage>
</organism>
<comment type="caution">
    <text evidence="1">The sequence shown here is derived from an EMBL/GenBank/DDBJ whole genome shotgun (WGS) entry which is preliminary data.</text>
</comment>
<dbReference type="Proteomes" id="UP001156706">
    <property type="component" value="Unassembled WGS sequence"/>
</dbReference>
<evidence type="ECO:0000313" key="2">
    <source>
        <dbReference type="Proteomes" id="UP001156706"/>
    </source>
</evidence>
<proteinExistence type="predicted"/>
<evidence type="ECO:0000313" key="1">
    <source>
        <dbReference type="EMBL" id="GLR14372.1"/>
    </source>
</evidence>
<protein>
    <submittedName>
        <fullName evidence="1">Uncharacterized protein</fullName>
    </submittedName>
</protein>